<evidence type="ECO:0000313" key="3">
    <source>
        <dbReference type="EMBL" id="KAK1744280.1"/>
    </source>
</evidence>
<feature type="region of interest" description="Disordered" evidence="1">
    <location>
        <begin position="1"/>
        <end position="159"/>
    </location>
</feature>
<dbReference type="InterPro" id="IPR002999">
    <property type="entry name" value="Tudor"/>
</dbReference>
<evidence type="ECO:0000256" key="1">
    <source>
        <dbReference type="SAM" id="MobiDB-lite"/>
    </source>
</evidence>
<feature type="compositionally biased region" description="Low complexity" evidence="1">
    <location>
        <begin position="113"/>
        <end position="125"/>
    </location>
</feature>
<feature type="compositionally biased region" description="Low complexity" evidence="1">
    <location>
        <begin position="871"/>
        <end position="890"/>
    </location>
</feature>
<sequence>MKTPSSSGKKKKKISGVSPSMDLTRFGFSVKKRSASEAAASSPPKSASAKNNNNAGNNNEDDNMESPLKRHKVSSPSMRNDMGTTSGNNVGKGKGKENGTATPIDNDKKKSPAAKTASATASRTALYDLTQSSSSEEGPKNKKDGIKVVGDNDDGGAAAKNDELKDANFASLGGLASSIANQIVAASSLRNNTQQQQQQPVKQRRGKRDKVIPNKNKTAVAKSTAITATTKSSSVAKPLSPSKNKSGNNNNNIQALALVRVINPHEITCSTAVANARHQDQKQKQQNNDAKQQQSWTPRRIFNGAILGRSSSSANAKPNFVDLGISNRCMGISRNHITILNVRVKSDNTLPNTVDESQNIVSSQTSATSSASKNSIISQSDQSTVTLQVSGNASNGVNVHRTKRGSRKITFLSQGEKMTLRVGDALEFYSTEKLYYCVVGLESLQGGKKALNVAKSVENENEVVAVVEDEKQVVAATKTTKKRISYGGSTNVDEKKRNLAKLNVTDEAIIVDAKKKSKTDELKAPLKTPRNRTNKGTTLSTAKSASSVEEVEDTPRLPAATSPMSHVKSATKTTVAKRLDKKLQKSPMGPKSPNRATSSDGDDADRAIDDLERSKTTPEQEEGEESEMIKKGDLVKARFEVKDWFGEIQLEWYFGTVTRVKKNRKSSSTRAYEIDVLYADQEKDTLPFPDNDVEKVDGHEYPDFFFVGDSVDCFHQDGLRPGHEGRWYRGRIASISEDGNSCDVLYIDGDYEYNIPTKQEKIRLIKRVDMNGGWVMNKKTTIPVNESSNGSQYRAGLVTSSEGGKFCVKFSDGTSESFDYAEVATGVFSILLKDMPQKDISLWPLSSSSSMASTARLRRQMRDKLAAIKESVSPKPNAAKKSAPSKSAPKVKVERSVNVKMEVTKEPMKPIKREIIRSVLYVKIDLDEVTTNTPMKKGVRSVKRLKVDAGQWQEGASIEEQHNESQDSSDNGNTAGNKRKAKDFPPGLANVIWCALNSPEPQTGANLLRNMLCVQNIVPPVHLAQKLMDLIKYGPKAEGSSVYFKDPLRTQLASSYACALVTASSHLVRKDDSTIFGPSSWDDVEVLLSQSIDQTENTISGRRLAQALQMAACGSKLLSLMLKSELLRNDFSSTSFTFDATSMMKCMPTVKVFKSEGLRNVLKAVVRHTTSCLIRHSKWILDHDLNELSQIERASAECCASEAKTCLESLGSVVCYTAWLFCAEERVAIDHHSSAIIVRDEFLSELTRSIENLPEMSSRKKTTFTKKVKLHFLLSLVEEFAFPLQDAVGKMIGLEDVLDCV</sequence>
<proteinExistence type="predicted"/>
<feature type="domain" description="Tudor" evidence="2">
    <location>
        <begin position="703"/>
        <end position="770"/>
    </location>
</feature>
<feature type="region of interest" description="Disordered" evidence="1">
    <location>
        <begin position="275"/>
        <end position="298"/>
    </location>
</feature>
<dbReference type="Gene3D" id="2.30.30.140">
    <property type="match status" value="1"/>
</dbReference>
<feature type="compositionally biased region" description="Polar residues" evidence="1">
    <location>
        <begin position="534"/>
        <end position="547"/>
    </location>
</feature>
<dbReference type="EMBL" id="JATAAI010000007">
    <property type="protein sequence ID" value="KAK1744280.1"/>
    <property type="molecule type" value="Genomic_DNA"/>
</dbReference>
<reference evidence="3" key="1">
    <citation type="submission" date="2023-06" db="EMBL/GenBank/DDBJ databases">
        <title>Survivors Of The Sea: Transcriptome response of Skeletonema marinoi to long-term dormancy.</title>
        <authorList>
            <person name="Pinder M.I.M."/>
            <person name="Kourtchenko O."/>
            <person name="Robertson E.K."/>
            <person name="Larsson T."/>
            <person name="Maumus F."/>
            <person name="Osuna-Cruz C.M."/>
            <person name="Vancaester E."/>
            <person name="Stenow R."/>
            <person name="Vandepoele K."/>
            <person name="Ploug H."/>
            <person name="Bruchert V."/>
            <person name="Godhe A."/>
            <person name="Topel M."/>
        </authorList>
    </citation>
    <scope>NUCLEOTIDE SEQUENCE</scope>
    <source>
        <strain evidence="3">R05AC</strain>
    </source>
</reference>
<feature type="compositionally biased region" description="Low complexity" evidence="1">
    <location>
        <begin position="284"/>
        <end position="294"/>
    </location>
</feature>
<feature type="compositionally biased region" description="Polar residues" evidence="1">
    <location>
        <begin position="562"/>
        <end position="574"/>
    </location>
</feature>
<dbReference type="Proteomes" id="UP001224775">
    <property type="component" value="Unassembled WGS sequence"/>
</dbReference>
<feature type="domain" description="Tudor" evidence="2">
    <location>
        <begin position="627"/>
        <end position="700"/>
    </location>
</feature>
<evidence type="ECO:0000259" key="2">
    <source>
        <dbReference type="SMART" id="SM00333"/>
    </source>
</evidence>
<feature type="compositionally biased region" description="Basic and acidic residues" evidence="1">
    <location>
        <begin position="137"/>
        <end position="146"/>
    </location>
</feature>
<gene>
    <name evidence="3" type="ORF">QTG54_004813</name>
</gene>
<protein>
    <recommendedName>
        <fullName evidence="2">Tudor domain-containing protein</fullName>
    </recommendedName>
</protein>
<keyword evidence="4" id="KW-1185">Reference proteome</keyword>
<feature type="compositionally biased region" description="Low complexity" evidence="1">
    <location>
        <begin position="217"/>
        <end position="250"/>
    </location>
</feature>
<accession>A0AAD8YF33</accession>
<name>A0AAD8YF33_9STRA</name>
<feature type="region of interest" description="Disordered" evidence="1">
    <location>
        <begin position="957"/>
        <end position="981"/>
    </location>
</feature>
<dbReference type="SMART" id="SM00333">
    <property type="entry name" value="TUDOR"/>
    <property type="match status" value="2"/>
</dbReference>
<feature type="region of interest" description="Disordered" evidence="1">
    <location>
        <begin position="871"/>
        <end position="893"/>
    </location>
</feature>
<evidence type="ECO:0000313" key="4">
    <source>
        <dbReference type="Proteomes" id="UP001224775"/>
    </source>
</evidence>
<feature type="compositionally biased region" description="Polar residues" evidence="1">
    <location>
        <begin position="966"/>
        <end position="976"/>
    </location>
</feature>
<feature type="region of interest" description="Disordered" evidence="1">
    <location>
        <begin position="190"/>
        <end position="250"/>
    </location>
</feature>
<feature type="compositionally biased region" description="Low complexity" evidence="1">
    <location>
        <begin position="36"/>
        <end position="58"/>
    </location>
</feature>
<feature type="region of interest" description="Disordered" evidence="1">
    <location>
        <begin position="518"/>
        <end position="606"/>
    </location>
</feature>
<dbReference type="CDD" id="cd20379">
    <property type="entry name" value="Tudor_dTUD-like"/>
    <property type="match status" value="1"/>
</dbReference>
<comment type="caution">
    <text evidence="3">The sequence shown here is derived from an EMBL/GenBank/DDBJ whole genome shotgun (WGS) entry which is preliminary data.</text>
</comment>
<organism evidence="3 4">
    <name type="scientific">Skeletonema marinoi</name>
    <dbReference type="NCBI Taxonomy" id="267567"/>
    <lineage>
        <taxon>Eukaryota</taxon>
        <taxon>Sar</taxon>
        <taxon>Stramenopiles</taxon>
        <taxon>Ochrophyta</taxon>
        <taxon>Bacillariophyta</taxon>
        <taxon>Coscinodiscophyceae</taxon>
        <taxon>Thalassiosirophycidae</taxon>
        <taxon>Thalassiosirales</taxon>
        <taxon>Skeletonemataceae</taxon>
        <taxon>Skeletonema</taxon>
        <taxon>Skeletonema marinoi-dohrnii complex</taxon>
    </lineage>
</organism>